<dbReference type="SUPFAM" id="SSF51126">
    <property type="entry name" value="Pectin lyase-like"/>
    <property type="match status" value="1"/>
</dbReference>
<evidence type="ECO:0000313" key="6">
    <source>
        <dbReference type="EMBL" id="MCU9849867.1"/>
    </source>
</evidence>
<dbReference type="Gene3D" id="2.160.20.10">
    <property type="entry name" value="Single-stranded right-handed beta-helix, Pectin lyase-like"/>
    <property type="match status" value="1"/>
</dbReference>
<dbReference type="Gene3D" id="2.160.20.110">
    <property type="match status" value="1"/>
</dbReference>
<dbReference type="SMART" id="SM00912">
    <property type="entry name" value="Haemagg_act"/>
    <property type="match status" value="1"/>
</dbReference>
<reference evidence="6 7" key="1">
    <citation type="submission" date="2022-10" db="EMBL/GenBank/DDBJ databases">
        <title>Defluviimonas sp. nov., isolated from ocean surface sediments.</title>
        <authorList>
            <person name="He W."/>
            <person name="Wang L."/>
            <person name="Zhang D.-F."/>
        </authorList>
    </citation>
    <scope>NUCLEOTIDE SEQUENCE [LARGE SCALE GENOMIC DNA]</scope>
    <source>
        <strain evidence="6 7">WL0024</strain>
    </source>
</reference>
<sequence length="1223" mass="123406">MADPMANGSAFPGTSASRRRLRQTTALTAVMLAAALPAAAEQLPTGGTVVQGSAAIATPNAQNMIINQSSGNAIVNWQGFSIGQNAQVTINQPGTGSAILNRVTGGASSDIHGQLNANGQVFLVNPNGIFIGPSGRISSSGFVGSTLDINDEDFMAGRLKFSGNGASAKVTNAGRITIGQGGYAALLGGRVENSGVVSVPLGRVGFGAGERATLDLSGDRFLQVALPSADDGDGEALIVNSGTVTAEGGRIEMLAATARDAARNAINMSGVAEATSVSVRDGVIMLGGGSGGTVTVTGRVSTAALDSSPRPPERPAQGGEITVTGARIVLDGAQIDASGPEGGGTIRIGGDFGGAGALPHAQTVTADADTVIRADATKVGDGGRIVLWSDLFTDASARFSARGGASGGDGGFVEVSSAGRLRYNGIADLRAPAGSWGMLWLDPDDISVPGTIAEATLEAQLNLGDVTLDTANPSGPDVGNITINASIDWTAATTLALIADNNIILNGAINAANGILELDAAGSIFTGSGGAINVADFRLLSGAWQQVGATLPAFSADNFFISFSASFLRALGGDGSAANPYQLTDVYGLQGVGSSGMNNSSYILANNIDANSTGAWTFPFGGSSAGFEPIFDFGGTLDGNGHTIDGLFIDTFNGEGYNDAGLFASITSTGTVHDLLLTGADVTGAWTGVLAGSNAGTIFNVWAEGTILGNDGRVGGLVGSNSGTIGDSIADVSVGASIDPFISFSSDYNIGGFVGFNDGTIVRSHALGDVTVNNIEPVTTISAGGFVGQTSGGTISDSYAHGDVAVTSNVGPQVTVNAGGFVGLSAGEVSRSYSIGSATASGDAFRTVGGFAGSASLLPTGAASNFWDRQSSGLATSAYGTALNTSDFQTTATFVSLGSARGWNFTNVWAPGDTGFYPVNYTTSPVIYARPDPVVVPFGQTGSATTTGTYSGGPSLYVFDLPGNSLNTGPLFSALNFSGTSPGPQTFTLATTSLSSSTGPNFRVVDLPGTATILPPPPTPTPPTLTPPPPPPPPVVFTLPNPTDTITGTPSLPTDTGTTLVTSTPGKAGETLSKVQDVATTLEIAAQSCAESDSDVSRYLACLSDALNDFANELDKLSTDLPPGLENVARIVQDARAGVDQARARAEQRLASATTDAEREAIRTDAINEARTAIDTASTEIRKAIRLVRADDPELANLQREQIVTIAAAVDSVGIELSRAVGL</sequence>
<keyword evidence="3" id="KW-0732">Signal</keyword>
<evidence type="ECO:0000256" key="4">
    <source>
        <dbReference type="SAM" id="MobiDB-lite"/>
    </source>
</evidence>
<dbReference type="NCBIfam" id="TIGR01901">
    <property type="entry name" value="adhes_NPXG"/>
    <property type="match status" value="1"/>
</dbReference>
<feature type="region of interest" description="Disordered" evidence="4">
    <location>
        <begin position="1009"/>
        <end position="1029"/>
    </location>
</feature>
<gene>
    <name evidence="6" type="ORF">OEZ60_17855</name>
</gene>
<dbReference type="Pfam" id="PF05860">
    <property type="entry name" value="TPS"/>
    <property type="match status" value="1"/>
</dbReference>
<dbReference type="InterPro" id="IPR008638">
    <property type="entry name" value="FhaB/CdiA-like_TPS"/>
</dbReference>
<keyword evidence="2" id="KW-0964">Secreted</keyword>
<protein>
    <submittedName>
        <fullName evidence="6">Filamentous hemagglutinin N-terminal domain-containing protein</fullName>
    </submittedName>
</protein>
<dbReference type="InterPro" id="IPR011050">
    <property type="entry name" value="Pectin_lyase_fold/virulence"/>
</dbReference>
<dbReference type="InterPro" id="IPR050909">
    <property type="entry name" value="Bact_Autotransporter_VF"/>
</dbReference>
<dbReference type="PROSITE" id="PS51318">
    <property type="entry name" value="TAT"/>
    <property type="match status" value="1"/>
</dbReference>
<dbReference type="RefSeq" id="WP_263339149.1">
    <property type="nucleotide sequence ID" value="NZ_JAOVQO010000018.1"/>
</dbReference>
<dbReference type="PANTHER" id="PTHR12338">
    <property type="entry name" value="AUTOTRANSPORTER"/>
    <property type="match status" value="1"/>
</dbReference>
<comment type="caution">
    <text evidence="6">The sequence shown here is derived from an EMBL/GenBank/DDBJ whole genome shotgun (WGS) entry which is preliminary data.</text>
</comment>
<organism evidence="6 7">
    <name type="scientific">Albidovulum salinarum</name>
    <dbReference type="NCBI Taxonomy" id="2984153"/>
    <lineage>
        <taxon>Bacteria</taxon>
        <taxon>Pseudomonadati</taxon>
        <taxon>Pseudomonadota</taxon>
        <taxon>Alphaproteobacteria</taxon>
        <taxon>Rhodobacterales</taxon>
        <taxon>Paracoccaceae</taxon>
        <taxon>Albidovulum</taxon>
    </lineage>
</organism>
<evidence type="ECO:0000256" key="1">
    <source>
        <dbReference type="ARBA" id="ARBA00004613"/>
    </source>
</evidence>
<feature type="domain" description="Filamentous haemagglutinin FhaB/tRNA nuclease CdiA-like TPS" evidence="5">
    <location>
        <begin position="40"/>
        <end position="153"/>
    </location>
</feature>
<proteinExistence type="predicted"/>
<dbReference type="EMBL" id="JAOVQO010000018">
    <property type="protein sequence ID" value="MCU9849867.1"/>
    <property type="molecule type" value="Genomic_DNA"/>
</dbReference>
<name>A0ABT2X7D9_9RHOB</name>
<accession>A0ABT2X7D9</accession>
<evidence type="ECO:0000313" key="7">
    <source>
        <dbReference type="Proteomes" id="UP001209535"/>
    </source>
</evidence>
<dbReference type="InterPro" id="IPR006311">
    <property type="entry name" value="TAT_signal"/>
</dbReference>
<dbReference type="InterPro" id="IPR012334">
    <property type="entry name" value="Pectin_lyas_fold"/>
</dbReference>
<dbReference type="Proteomes" id="UP001209535">
    <property type="component" value="Unassembled WGS sequence"/>
</dbReference>
<evidence type="ECO:0000256" key="3">
    <source>
        <dbReference type="ARBA" id="ARBA00022729"/>
    </source>
</evidence>
<evidence type="ECO:0000256" key="2">
    <source>
        <dbReference type="ARBA" id="ARBA00022525"/>
    </source>
</evidence>
<dbReference type="PANTHER" id="PTHR12338:SF8">
    <property type="entry name" value="HEME_HEMOPEXIN-BINDING PROTEIN"/>
    <property type="match status" value="1"/>
</dbReference>
<feature type="compositionally biased region" description="Pro residues" evidence="4">
    <location>
        <begin position="1014"/>
        <end position="1029"/>
    </location>
</feature>
<keyword evidence="7" id="KW-1185">Reference proteome</keyword>
<comment type="subcellular location">
    <subcellularLocation>
        <location evidence="1">Secreted</location>
    </subcellularLocation>
</comment>
<evidence type="ECO:0000259" key="5">
    <source>
        <dbReference type="SMART" id="SM00912"/>
    </source>
</evidence>